<evidence type="ECO:0000256" key="34">
    <source>
        <dbReference type="ARBA" id="ARBA00036409"/>
    </source>
</evidence>
<dbReference type="GO" id="GO:0043005">
    <property type="term" value="C:neuron projection"/>
    <property type="evidence" value="ECO:0007669"/>
    <property type="project" value="TreeGrafter"/>
</dbReference>
<dbReference type="GO" id="GO:0019371">
    <property type="term" value="P:cyclooxygenase pathway"/>
    <property type="evidence" value="ECO:0007669"/>
    <property type="project" value="TreeGrafter"/>
</dbReference>
<evidence type="ECO:0000313" key="41">
    <source>
        <dbReference type="Ensembl" id="ENSCSEP00000026891.1"/>
    </source>
</evidence>
<dbReference type="PROSITE" id="PS50026">
    <property type="entry name" value="EGF_3"/>
    <property type="match status" value="1"/>
</dbReference>
<dbReference type="GO" id="GO:0004601">
    <property type="term" value="F:peroxidase activity"/>
    <property type="evidence" value="ECO:0007669"/>
    <property type="project" value="UniProtKB-KW"/>
</dbReference>
<reference evidence="41" key="3">
    <citation type="submission" date="2025-09" db="UniProtKB">
        <authorList>
            <consortium name="Ensembl"/>
        </authorList>
    </citation>
    <scope>IDENTIFICATION</scope>
</reference>
<evidence type="ECO:0000256" key="24">
    <source>
        <dbReference type="ARBA" id="ARBA00023157"/>
    </source>
</evidence>
<dbReference type="OMA" id="MIYPPHI"/>
<keyword evidence="10" id="KW-0444">Lipid biosynthesis</keyword>
<evidence type="ECO:0000256" key="5">
    <source>
        <dbReference type="ARBA" id="ARBA00008928"/>
    </source>
</evidence>
<evidence type="ECO:0000256" key="38">
    <source>
        <dbReference type="SAM" id="MobiDB-lite"/>
    </source>
</evidence>
<evidence type="ECO:0000256" key="30">
    <source>
        <dbReference type="ARBA" id="ARBA00033144"/>
    </source>
</evidence>
<dbReference type="KEGG" id="csem:103395284"/>
<keyword evidence="11" id="KW-0575">Peroxidase</keyword>
<evidence type="ECO:0000256" key="7">
    <source>
        <dbReference type="ARBA" id="ARBA00012440"/>
    </source>
</evidence>
<keyword evidence="23" id="KW-0472">Membrane</keyword>
<dbReference type="SUPFAM" id="SSF57196">
    <property type="entry name" value="EGF/Laminin"/>
    <property type="match status" value="1"/>
</dbReference>
<reference evidence="41" key="2">
    <citation type="submission" date="2025-08" db="UniProtKB">
        <authorList>
            <consortium name="Ensembl"/>
        </authorList>
    </citation>
    <scope>IDENTIFICATION</scope>
</reference>
<proteinExistence type="inferred from homology"/>
<evidence type="ECO:0000256" key="27">
    <source>
        <dbReference type="ARBA" id="ARBA00030839"/>
    </source>
</evidence>
<comment type="caution">
    <text evidence="37">Lacks conserved residue(s) required for the propagation of feature annotation.</text>
</comment>
<dbReference type="CDD" id="cd00054">
    <property type="entry name" value="EGF_CA"/>
    <property type="match status" value="1"/>
</dbReference>
<dbReference type="UniPathway" id="UPA00662"/>
<comment type="subcellular location">
    <subcellularLocation>
        <location evidence="3">Endoplasmic reticulum membrane</location>
        <topology evidence="3">Peripheral membrane protein</topology>
    </subcellularLocation>
    <subcellularLocation>
        <location evidence="2">Microsome membrane</location>
        <topology evidence="2">Peripheral membrane protein</topology>
    </subcellularLocation>
</comment>
<evidence type="ECO:0000259" key="40">
    <source>
        <dbReference type="PROSITE" id="PS50026"/>
    </source>
</evidence>
<feature type="active site" description="Proton acceptor" evidence="35">
    <location>
        <position position="195"/>
    </location>
</feature>
<dbReference type="OrthoDB" id="823504at2759"/>
<organism evidence="41 42">
    <name type="scientific">Cynoglossus semilaevis</name>
    <name type="common">Tongue sole</name>
    <dbReference type="NCBI Taxonomy" id="244447"/>
    <lineage>
        <taxon>Eukaryota</taxon>
        <taxon>Metazoa</taxon>
        <taxon>Chordata</taxon>
        <taxon>Craniata</taxon>
        <taxon>Vertebrata</taxon>
        <taxon>Euteleostomi</taxon>
        <taxon>Actinopterygii</taxon>
        <taxon>Neopterygii</taxon>
        <taxon>Teleostei</taxon>
        <taxon>Neoteleostei</taxon>
        <taxon>Acanthomorphata</taxon>
        <taxon>Carangaria</taxon>
        <taxon>Pleuronectiformes</taxon>
        <taxon>Pleuronectoidei</taxon>
        <taxon>Cynoglossidae</taxon>
        <taxon>Cynoglossinae</taxon>
        <taxon>Cynoglossus</taxon>
    </lineage>
</organism>
<dbReference type="Gene3D" id="2.10.25.10">
    <property type="entry name" value="Laminin"/>
    <property type="match status" value="1"/>
</dbReference>
<feature type="active site" description="For cyclooxygenase activity" evidence="35">
    <location>
        <position position="373"/>
    </location>
</feature>
<feature type="binding site" evidence="36">
    <location>
        <position position="108"/>
    </location>
    <ligand>
        <name>substrate</name>
    </ligand>
</feature>
<dbReference type="PANTHER" id="PTHR11903:SF8">
    <property type="entry name" value="PROSTAGLANDIN G_H SYNTHASE 2"/>
    <property type="match status" value="1"/>
</dbReference>
<dbReference type="FunCoup" id="A0A3P8WMZ9">
    <property type="interactions" value="73"/>
</dbReference>
<feature type="compositionally biased region" description="Polar residues" evidence="38">
    <location>
        <begin position="584"/>
        <end position="595"/>
    </location>
</feature>
<evidence type="ECO:0000256" key="25">
    <source>
        <dbReference type="ARBA" id="ARBA00023160"/>
    </source>
</evidence>
<feature type="binding site" description="axial binding residue" evidence="36">
    <location>
        <position position="376"/>
    </location>
    <ligand>
        <name>heme b</name>
        <dbReference type="ChEBI" id="CHEBI:60344"/>
    </ligand>
    <ligandPart>
        <name>Fe</name>
        <dbReference type="ChEBI" id="CHEBI:18248"/>
    </ligandPart>
</feature>
<dbReference type="GO" id="GO:0016702">
    <property type="term" value="F:oxidoreductase activity, acting on single donors with incorporation of molecular oxygen, incorporation of two atoms of oxygen"/>
    <property type="evidence" value="ECO:0007669"/>
    <property type="project" value="TreeGrafter"/>
</dbReference>
<dbReference type="PROSITE" id="PS50292">
    <property type="entry name" value="PEROXIDASE_3"/>
    <property type="match status" value="1"/>
</dbReference>
<feature type="chain" id="PRO_5018165306" description="Prostaglandin G/H synthase 2" evidence="39">
    <location>
        <begin position="21"/>
        <end position="607"/>
    </location>
</feature>
<dbReference type="PRINTS" id="PR00457">
    <property type="entry name" value="ANPEROXIDASE"/>
</dbReference>
<dbReference type="FunFam" id="1.10.640.10:FF:000002">
    <property type="entry name" value="Prostaglandin G/H synthase 2"/>
    <property type="match status" value="1"/>
</dbReference>
<reference evidence="41 42" key="1">
    <citation type="journal article" date="2014" name="Nat. Genet.">
        <title>Whole-genome sequence of a flatfish provides insights into ZW sex chromosome evolution and adaptation to a benthic lifestyle.</title>
        <authorList>
            <person name="Chen S."/>
            <person name="Zhang G."/>
            <person name="Shao C."/>
            <person name="Huang Q."/>
            <person name="Liu G."/>
            <person name="Zhang P."/>
            <person name="Song W."/>
            <person name="An N."/>
            <person name="Chalopin D."/>
            <person name="Volff J.N."/>
            <person name="Hong Y."/>
            <person name="Li Q."/>
            <person name="Sha Z."/>
            <person name="Zhou H."/>
            <person name="Xie M."/>
            <person name="Yu Q."/>
            <person name="Liu Y."/>
            <person name="Xiang H."/>
            <person name="Wang N."/>
            <person name="Wu K."/>
            <person name="Yang C."/>
            <person name="Zhou Q."/>
            <person name="Liao X."/>
            <person name="Yang L."/>
            <person name="Hu Q."/>
            <person name="Zhang J."/>
            <person name="Meng L."/>
            <person name="Jin L."/>
            <person name="Tian Y."/>
            <person name="Lian J."/>
            <person name="Yang J."/>
            <person name="Miao G."/>
            <person name="Liu S."/>
            <person name="Liang Z."/>
            <person name="Yan F."/>
            <person name="Li Y."/>
            <person name="Sun B."/>
            <person name="Zhang H."/>
            <person name="Zhang J."/>
            <person name="Zhu Y."/>
            <person name="Du M."/>
            <person name="Zhao Y."/>
            <person name="Schartl M."/>
            <person name="Tang Q."/>
            <person name="Wang J."/>
        </authorList>
    </citation>
    <scope>NUCLEOTIDE SEQUENCE</scope>
</reference>
<evidence type="ECO:0000256" key="21">
    <source>
        <dbReference type="ARBA" id="ARBA00023004"/>
    </source>
</evidence>
<keyword evidence="18" id="KW-0492">Microsome</keyword>
<dbReference type="GeneID" id="103395284"/>
<comment type="cofactor">
    <cofactor evidence="1">
        <name>heme b</name>
        <dbReference type="ChEBI" id="CHEBI:60344"/>
    </cofactor>
</comment>
<keyword evidence="14 36" id="KW-0479">Metal-binding</keyword>
<feature type="signal peptide" evidence="39">
    <location>
        <begin position="1"/>
        <end position="20"/>
    </location>
</feature>
<evidence type="ECO:0000256" key="12">
    <source>
        <dbReference type="ARBA" id="ARBA00022585"/>
    </source>
</evidence>
<dbReference type="EC" id="1.14.99.1" evidence="7"/>
<dbReference type="GO" id="GO:0004666">
    <property type="term" value="F:prostaglandin-endoperoxide synthase activity"/>
    <property type="evidence" value="ECO:0007669"/>
    <property type="project" value="UniProtKB-EC"/>
</dbReference>
<evidence type="ECO:0000256" key="15">
    <source>
        <dbReference type="ARBA" id="ARBA00022729"/>
    </source>
</evidence>
<sequence>MNRQTLSVFLLALGFLVCEGGNPCCSQPCENRGVCTALGSDYECDCTRTGYYGQNCTTPELLTLIKVYLKPSPNTVHYLLTHFKGFWNIINSISFLRDAIMKYVLTSRSNMIDSPSTYNSDYDYKNWEAYSNISYYTRALPPLPEDCPTPMGVVGKKELPDAKVLAEKLLMRREFITDPQGTSLMFGFFAQHFTHQFFKSDMKKGPAFTLATGHGVDLSHVYGNDLQKQHKLRLFKDGKLKHQVLNGEVYPPTVKETGVHMIYPPHIPESQRFAVGHEAFGLVPGLMMYAVIWLREHNRVCDVLKEVHPDWDDERLFQTTRLILIGETIRIVIEDYVQHLSGYNFKLKFDPELLFKEQFQYQNRIASEFNTLYHWHPLMPDTFRVGETHYNYKQFIFNNSVVIEHGINKMVESFTNQISGRVAGGRNVPVPILYVTVETIEHNRKLRYQSLNAYRKRFNMKPYSSFEDLTGETEMAALLEEMYGHVDAVEFYPGLLVEKPRPNSIFGETMVEVGAPFSLKGLMGNPICSPEYWKPSTFGGKVGFEIVNTASLQNLVCNNVRGPCPVASFQVQNIKETEPVIINSSTSQSQGSDINPTVILKETSTEL</sequence>
<keyword evidence="25" id="KW-0275">Fatty acid biosynthesis</keyword>
<dbReference type="GO" id="GO:0046872">
    <property type="term" value="F:metal ion binding"/>
    <property type="evidence" value="ECO:0007669"/>
    <property type="project" value="UniProtKB-KW"/>
</dbReference>
<evidence type="ECO:0000256" key="26">
    <source>
        <dbReference type="ARBA" id="ARBA00023180"/>
    </source>
</evidence>
<name>A0A3P8WMZ9_CYNSE</name>
<dbReference type="InterPro" id="IPR019791">
    <property type="entry name" value="Haem_peroxidase_animal"/>
</dbReference>
<keyword evidence="13 36" id="KW-0349">Heme</keyword>
<keyword evidence="16" id="KW-0256">Endoplasmic reticulum</keyword>
<evidence type="ECO:0000256" key="11">
    <source>
        <dbReference type="ARBA" id="ARBA00022559"/>
    </source>
</evidence>
<keyword evidence="37" id="KW-0245">EGF-like domain</keyword>
<keyword evidence="15 39" id="KW-0732">Signal</keyword>
<dbReference type="InParanoid" id="A0A3P8WMZ9"/>
<dbReference type="InterPro" id="IPR010255">
    <property type="entry name" value="Haem_peroxidase_sf"/>
</dbReference>
<comment type="similarity">
    <text evidence="5">Belongs to the prostaglandin G/H synthase family.</text>
</comment>
<evidence type="ECO:0000256" key="35">
    <source>
        <dbReference type="PIRSR" id="PIRSR619791-1"/>
    </source>
</evidence>
<evidence type="ECO:0000256" key="33">
    <source>
        <dbReference type="ARBA" id="ARBA00036358"/>
    </source>
</evidence>
<protein>
    <recommendedName>
        <fullName evidence="8">Prostaglandin G/H synthase 2</fullName>
        <ecNumber evidence="7">1.14.99.1</ecNumber>
    </recommendedName>
    <alternativeName>
        <fullName evidence="28">Cyclooxygenase-2</fullName>
    </alternativeName>
    <alternativeName>
        <fullName evidence="27">PHS II</fullName>
    </alternativeName>
    <alternativeName>
        <fullName evidence="29">Prostaglandin H2 synthase 2</fullName>
    </alternativeName>
    <alternativeName>
        <fullName evidence="30">Prostaglandin-endoperoxide synthase 2</fullName>
    </alternativeName>
</protein>
<evidence type="ECO:0000313" key="42">
    <source>
        <dbReference type="Proteomes" id="UP000265120"/>
    </source>
</evidence>
<dbReference type="Ensembl" id="ENSCSET00000027251.1">
    <property type="protein sequence ID" value="ENSCSEP00000026891.1"/>
    <property type="gene ID" value="ENSCSEG00000017165.1"/>
</dbReference>
<evidence type="ECO:0000256" key="36">
    <source>
        <dbReference type="PIRSR" id="PIRSR619791-2"/>
    </source>
</evidence>
<dbReference type="RefSeq" id="XP_008331166.1">
    <property type="nucleotide sequence ID" value="XM_008332944.3"/>
</dbReference>
<dbReference type="InterPro" id="IPR000742">
    <property type="entry name" value="EGF"/>
</dbReference>
<keyword evidence="22" id="KW-0443">Lipid metabolism</keyword>
<evidence type="ECO:0000256" key="16">
    <source>
        <dbReference type="ARBA" id="ARBA00022824"/>
    </source>
</evidence>
<accession>A0A3P8WMZ9</accession>
<comment type="catalytic activity">
    <reaction evidence="32">
        <text>(9Z,12Z)-octadecadienoate + AH2 + O2 = (9R)-hydroxy-(10E,12Z)-octadecadienoate + A + H2O</text>
        <dbReference type="Rhea" id="RHEA:75447"/>
        <dbReference type="ChEBI" id="CHEBI:13193"/>
        <dbReference type="ChEBI" id="CHEBI:15377"/>
        <dbReference type="ChEBI" id="CHEBI:15379"/>
        <dbReference type="ChEBI" id="CHEBI:17499"/>
        <dbReference type="ChEBI" id="CHEBI:30245"/>
        <dbReference type="ChEBI" id="CHEBI:77895"/>
    </reaction>
    <physiologicalReaction direction="left-to-right" evidence="32">
        <dbReference type="Rhea" id="RHEA:75448"/>
    </physiologicalReaction>
</comment>
<dbReference type="InterPro" id="IPR050783">
    <property type="entry name" value="Oxylipin_biosynth_metab"/>
</dbReference>
<dbReference type="SUPFAM" id="SSF48113">
    <property type="entry name" value="Heme-dependent peroxidases"/>
    <property type="match status" value="1"/>
</dbReference>
<keyword evidence="20" id="KW-0560">Oxidoreductase</keyword>
<keyword evidence="26" id="KW-0325">Glycoprotein</keyword>
<comment type="pathway">
    <text evidence="4">Lipid metabolism; prostaglandin biosynthesis.</text>
</comment>
<evidence type="ECO:0000256" key="13">
    <source>
        <dbReference type="ARBA" id="ARBA00022617"/>
    </source>
</evidence>
<feature type="domain" description="EGF-like" evidence="40">
    <location>
        <begin position="20"/>
        <end position="57"/>
    </location>
</feature>
<evidence type="ECO:0000256" key="9">
    <source>
        <dbReference type="ARBA" id="ARBA00022501"/>
    </source>
</evidence>
<evidence type="ECO:0000256" key="1">
    <source>
        <dbReference type="ARBA" id="ARBA00001970"/>
    </source>
</evidence>
<evidence type="ECO:0000256" key="20">
    <source>
        <dbReference type="ARBA" id="ARBA00023002"/>
    </source>
</evidence>
<dbReference type="GeneTree" id="ENSGT00390000010743"/>
<keyword evidence="19" id="KW-0223">Dioxygenase</keyword>
<keyword evidence="42" id="KW-1185">Reference proteome</keyword>
<comment type="subunit">
    <text evidence="6">Homodimer.</text>
</comment>
<evidence type="ECO:0000256" key="6">
    <source>
        <dbReference type="ARBA" id="ARBA00011738"/>
    </source>
</evidence>
<evidence type="ECO:0000256" key="32">
    <source>
        <dbReference type="ARBA" id="ARBA00036313"/>
    </source>
</evidence>
<dbReference type="PANTHER" id="PTHR11903">
    <property type="entry name" value="PROSTAGLANDIN G/H SYNTHASE"/>
    <property type="match status" value="1"/>
</dbReference>
<comment type="catalytic activity">
    <reaction evidence="31">
        <text>(9Z,12Z)-octadecadienoate + AH2 + O2 = (9S)-hydroxy-(10E,12Z)-octadecadienoate + A + H2O</text>
        <dbReference type="Rhea" id="RHEA:75459"/>
        <dbReference type="ChEBI" id="CHEBI:13193"/>
        <dbReference type="ChEBI" id="CHEBI:15377"/>
        <dbReference type="ChEBI" id="CHEBI:15379"/>
        <dbReference type="ChEBI" id="CHEBI:17499"/>
        <dbReference type="ChEBI" id="CHEBI:30245"/>
        <dbReference type="ChEBI" id="CHEBI:77852"/>
    </reaction>
    <physiologicalReaction direction="left-to-right" evidence="31">
        <dbReference type="Rhea" id="RHEA:75460"/>
    </physiologicalReaction>
</comment>
<feature type="region of interest" description="Disordered" evidence="38">
    <location>
        <begin position="584"/>
        <end position="607"/>
    </location>
</feature>
<evidence type="ECO:0000256" key="8">
    <source>
        <dbReference type="ARBA" id="ARBA00020406"/>
    </source>
</evidence>
<keyword evidence="17" id="KW-0276">Fatty acid metabolism</keyword>
<dbReference type="STRING" id="244447.ENSCSEP00000026891"/>
<evidence type="ECO:0000256" key="31">
    <source>
        <dbReference type="ARBA" id="ARBA00035976"/>
    </source>
</evidence>
<dbReference type="Proteomes" id="UP000265120">
    <property type="component" value="Chromosome 2"/>
</dbReference>
<evidence type="ECO:0000256" key="29">
    <source>
        <dbReference type="ARBA" id="ARBA00031793"/>
    </source>
</evidence>
<dbReference type="GO" id="GO:0020037">
    <property type="term" value="F:heme binding"/>
    <property type="evidence" value="ECO:0007669"/>
    <property type="project" value="InterPro"/>
</dbReference>
<evidence type="ECO:0000256" key="37">
    <source>
        <dbReference type="PROSITE-ProRule" id="PRU00076"/>
    </source>
</evidence>
<evidence type="ECO:0000256" key="18">
    <source>
        <dbReference type="ARBA" id="ARBA00022848"/>
    </source>
</evidence>
<evidence type="ECO:0000256" key="14">
    <source>
        <dbReference type="ARBA" id="ARBA00022723"/>
    </source>
</evidence>
<comment type="catalytic activity">
    <reaction evidence="33">
        <text>(9Z,12Z)-octadecadienoate + AH2 + O2 = (13S)-hydroxy-(9Z,11E)-octadecadienoate + A + H2O</text>
        <dbReference type="Rhea" id="RHEA:75451"/>
        <dbReference type="ChEBI" id="CHEBI:13193"/>
        <dbReference type="ChEBI" id="CHEBI:15377"/>
        <dbReference type="ChEBI" id="CHEBI:15379"/>
        <dbReference type="ChEBI" id="CHEBI:17499"/>
        <dbReference type="ChEBI" id="CHEBI:30245"/>
        <dbReference type="ChEBI" id="CHEBI:90850"/>
    </reaction>
    <physiologicalReaction direction="left-to-right" evidence="33">
        <dbReference type="Rhea" id="RHEA:75452"/>
    </physiologicalReaction>
</comment>
<keyword evidence="21 36" id="KW-0408">Iron</keyword>
<evidence type="ECO:0000256" key="39">
    <source>
        <dbReference type="SAM" id="SignalP"/>
    </source>
</evidence>
<dbReference type="GO" id="GO:0006979">
    <property type="term" value="P:response to oxidative stress"/>
    <property type="evidence" value="ECO:0007669"/>
    <property type="project" value="InterPro"/>
</dbReference>
<dbReference type="CTD" id="559020"/>
<dbReference type="AlphaFoldDB" id="A0A3P8WMZ9"/>
<evidence type="ECO:0000256" key="4">
    <source>
        <dbReference type="ARBA" id="ARBA00004702"/>
    </source>
</evidence>
<keyword evidence="9" id="KW-0644">Prostaglandin metabolism</keyword>
<evidence type="ECO:0000256" key="23">
    <source>
        <dbReference type="ARBA" id="ARBA00023136"/>
    </source>
</evidence>
<evidence type="ECO:0000256" key="10">
    <source>
        <dbReference type="ARBA" id="ARBA00022516"/>
    </source>
</evidence>
<comment type="catalytic activity">
    <reaction evidence="34">
        <text>(9Z,12Z)-octadecadienoate + AH2 + O2 = (13R)-hydroxy-(9Z,11E)-octadecadienoate + A + H2O</text>
        <dbReference type="Rhea" id="RHEA:75455"/>
        <dbReference type="ChEBI" id="CHEBI:13193"/>
        <dbReference type="ChEBI" id="CHEBI:15377"/>
        <dbReference type="ChEBI" id="CHEBI:15379"/>
        <dbReference type="ChEBI" id="CHEBI:17499"/>
        <dbReference type="ChEBI" id="CHEBI:30245"/>
        <dbReference type="ChEBI" id="CHEBI:136655"/>
    </reaction>
    <physiologicalReaction direction="left-to-right" evidence="34">
        <dbReference type="Rhea" id="RHEA:75456"/>
    </physiologicalReaction>
</comment>
<keyword evidence="12" id="KW-0643">Prostaglandin biosynthesis</keyword>
<evidence type="ECO:0000256" key="28">
    <source>
        <dbReference type="ARBA" id="ARBA00031216"/>
    </source>
</evidence>
<dbReference type="Pfam" id="PF03098">
    <property type="entry name" value="An_peroxidase"/>
    <property type="match status" value="1"/>
</dbReference>
<dbReference type="CDD" id="cd09816">
    <property type="entry name" value="prostaglandin_endoperoxide_synthase"/>
    <property type="match status" value="1"/>
</dbReference>
<dbReference type="Gene3D" id="1.10.640.10">
    <property type="entry name" value="Haem peroxidase domain superfamily, animal type"/>
    <property type="match status" value="1"/>
</dbReference>
<evidence type="ECO:0000256" key="22">
    <source>
        <dbReference type="ARBA" id="ARBA00023098"/>
    </source>
</evidence>
<keyword evidence="24" id="KW-1015">Disulfide bond</keyword>
<dbReference type="InterPro" id="IPR037120">
    <property type="entry name" value="Haem_peroxidase_sf_animal"/>
</dbReference>
<dbReference type="FunFam" id="2.10.25.10:FF:000235">
    <property type="entry name" value="Prostaglandin G/H synthase 2"/>
    <property type="match status" value="1"/>
</dbReference>
<dbReference type="GO" id="GO:0005789">
    <property type="term" value="C:endoplasmic reticulum membrane"/>
    <property type="evidence" value="ECO:0007669"/>
    <property type="project" value="UniProtKB-SubCell"/>
</dbReference>
<evidence type="ECO:0000256" key="3">
    <source>
        <dbReference type="ARBA" id="ARBA00004406"/>
    </source>
</evidence>
<evidence type="ECO:0000256" key="19">
    <source>
        <dbReference type="ARBA" id="ARBA00022964"/>
    </source>
</evidence>
<evidence type="ECO:0000256" key="17">
    <source>
        <dbReference type="ARBA" id="ARBA00022832"/>
    </source>
</evidence>
<evidence type="ECO:0000256" key="2">
    <source>
        <dbReference type="ARBA" id="ARBA00004174"/>
    </source>
</evidence>